<dbReference type="InterPro" id="IPR002938">
    <property type="entry name" value="FAD-bd"/>
</dbReference>
<comment type="caution">
    <text evidence="2">The sequence shown here is derived from an EMBL/GenBank/DDBJ whole genome shotgun (WGS) entry which is preliminary data.</text>
</comment>
<dbReference type="SUPFAM" id="SSF51905">
    <property type="entry name" value="FAD/NAD(P)-binding domain"/>
    <property type="match status" value="1"/>
</dbReference>
<dbReference type="InterPro" id="IPR036188">
    <property type="entry name" value="FAD/NAD-bd_sf"/>
</dbReference>
<evidence type="ECO:0000259" key="1">
    <source>
        <dbReference type="Pfam" id="PF01494"/>
    </source>
</evidence>
<accession>A0A6A8GKR1</accession>
<dbReference type="InterPro" id="IPR051704">
    <property type="entry name" value="FAD_aromatic-hydroxylase"/>
</dbReference>
<dbReference type="EMBL" id="WKJO01000003">
    <property type="protein sequence ID" value="MRX23616.1"/>
    <property type="molecule type" value="Genomic_DNA"/>
</dbReference>
<sequence length="380" mass="41365">MSRDDVQVLIVGGGIGGLSLAGFLRERGIDPVLVTQSNTVSTNGVGVLLWNTVTELLEPLDIVDSLVTDGANVTEWVMRDTNGTVVDRLYTDEEAHQSFTVVDCAHLHHSLRARVPSHLRRGGPTVETIEQTRDGVVVEFSNGVRETFDVVVGADGVNSQVRAEIDGGRETFSGTRTFGFWVDESVETPDAVTEIWGPNGNSLVLYPYGNRALAWLATTATEGVSDTSPVTMLADRFDEYEWLVPELLAGIDDEDVWWADEYLVQTETWARGRVALLGDAAHALHPIAGVGATLAIEDASVLASELAARDDALETRLADYVGQRRSRIRKLQRSARISPSFVFTGTPYLTQARDALAIRSTMLETTFRDEDGDSDTGNLG</sequence>
<gene>
    <name evidence="2" type="ORF">GJR96_16855</name>
</gene>
<evidence type="ECO:0000313" key="2">
    <source>
        <dbReference type="EMBL" id="MRX23616.1"/>
    </source>
</evidence>
<dbReference type="Pfam" id="PF01494">
    <property type="entry name" value="FAD_binding_3"/>
    <property type="match status" value="1"/>
</dbReference>
<evidence type="ECO:0000313" key="3">
    <source>
        <dbReference type="Proteomes" id="UP000439022"/>
    </source>
</evidence>
<keyword evidence="3" id="KW-1185">Reference proteome</keyword>
<dbReference type="GO" id="GO:0071949">
    <property type="term" value="F:FAD binding"/>
    <property type="evidence" value="ECO:0007669"/>
    <property type="project" value="InterPro"/>
</dbReference>
<dbReference type="PRINTS" id="PR00420">
    <property type="entry name" value="RNGMNOXGNASE"/>
</dbReference>
<dbReference type="Proteomes" id="UP000439022">
    <property type="component" value="Unassembled WGS sequence"/>
</dbReference>
<feature type="domain" description="FAD-binding" evidence="1">
    <location>
        <begin position="5"/>
        <end position="333"/>
    </location>
</feature>
<name>A0A6A8GKR1_9EURY</name>
<proteinExistence type="predicted"/>
<protein>
    <recommendedName>
        <fullName evidence="1">FAD-binding domain-containing protein</fullName>
    </recommendedName>
</protein>
<organism evidence="2 3">
    <name type="scientific">Haloferax litoreum</name>
    <dbReference type="NCBI Taxonomy" id="2666140"/>
    <lineage>
        <taxon>Archaea</taxon>
        <taxon>Methanobacteriati</taxon>
        <taxon>Methanobacteriota</taxon>
        <taxon>Stenosarchaea group</taxon>
        <taxon>Halobacteria</taxon>
        <taxon>Halobacteriales</taxon>
        <taxon>Haloferacaceae</taxon>
        <taxon>Haloferax</taxon>
    </lineage>
</organism>
<dbReference type="AlphaFoldDB" id="A0A6A8GKR1"/>
<reference evidence="2 3" key="1">
    <citation type="submission" date="2019-11" db="EMBL/GenBank/DDBJ databases">
        <title>Whole genome sequence of Haloferax sp. MBLA0076.</title>
        <authorList>
            <person name="Seo M.-J."/>
            <person name="Cho E.-S."/>
        </authorList>
    </citation>
    <scope>NUCLEOTIDE SEQUENCE [LARGE SCALE GENOMIC DNA]</scope>
    <source>
        <strain evidence="2 3">MBLA0076</strain>
    </source>
</reference>
<dbReference type="RefSeq" id="WP_151164695.1">
    <property type="nucleotide sequence ID" value="NZ_WKJO01000003.1"/>
</dbReference>
<dbReference type="PANTHER" id="PTHR46865">
    <property type="entry name" value="OXIDOREDUCTASE-RELATED"/>
    <property type="match status" value="1"/>
</dbReference>
<dbReference type="Gene3D" id="3.50.50.60">
    <property type="entry name" value="FAD/NAD(P)-binding domain"/>
    <property type="match status" value="1"/>
</dbReference>